<evidence type="ECO:0000256" key="2">
    <source>
        <dbReference type="ARBA" id="ARBA00005318"/>
    </source>
</evidence>
<protein>
    <recommendedName>
        <fullName evidence="10">Type II secretion system protein L</fullName>
        <shortName evidence="10">T2SS protein L</shortName>
    </recommendedName>
</protein>
<feature type="domain" description="GspL periplasmic" evidence="12">
    <location>
        <begin position="232"/>
        <end position="368"/>
    </location>
</feature>
<dbReference type="GO" id="GO:0005886">
    <property type="term" value="C:plasma membrane"/>
    <property type="evidence" value="ECO:0007669"/>
    <property type="project" value="UniProtKB-SubCell"/>
</dbReference>
<keyword evidence="9" id="KW-0472">Membrane</keyword>
<dbReference type="GO" id="GO:0009276">
    <property type="term" value="C:Gram-negative-bacterium-type cell wall"/>
    <property type="evidence" value="ECO:0007669"/>
    <property type="project" value="InterPro"/>
</dbReference>
<evidence type="ECO:0000256" key="9">
    <source>
        <dbReference type="ARBA" id="ARBA00023136"/>
    </source>
</evidence>
<dbReference type="GO" id="GO:0015628">
    <property type="term" value="P:protein secretion by the type II secretion system"/>
    <property type="evidence" value="ECO:0007669"/>
    <property type="project" value="InterPro"/>
</dbReference>
<dbReference type="InterPro" id="IPR025691">
    <property type="entry name" value="GspL_pp_dom"/>
</dbReference>
<evidence type="ECO:0000256" key="7">
    <source>
        <dbReference type="ARBA" id="ARBA00022927"/>
    </source>
</evidence>
<dbReference type="EMBL" id="CP012808">
    <property type="protein sequence ID" value="ALH96371.1"/>
    <property type="molecule type" value="Genomic_DNA"/>
</dbReference>
<keyword evidence="14" id="KW-1185">Reference proteome</keyword>
<dbReference type="AlphaFoldDB" id="A0A0N7GY30"/>
<evidence type="ECO:0000313" key="13">
    <source>
        <dbReference type="EMBL" id="ALH96371.1"/>
    </source>
</evidence>
<evidence type="ECO:0000256" key="10">
    <source>
        <dbReference type="PIRNR" id="PIRNR015761"/>
    </source>
</evidence>
<dbReference type="Gene3D" id="3.30.1360.100">
    <property type="entry name" value="General secretion pathway protein M, EpsM"/>
    <property type="match status" value="1"/>
</dbReference>
<comment type="subcellular location">
    <subcellularLocation>
        <location evidence="1">Cell inner membrane</location>
        <topology evidence="1">Single-pass membrane protein</topology>
    </subcellularLocation>
</comment>
<dbReference type="NCBIfam" id="TIGR01709">
    <property type="entry name" value="typeII_sec_gspL"/>
    <property type="match status" value="1"/>
</dbReference>
<evidence type="ECO:0000259" key="11">
    <source>
        <dbReference type="Pfam" id="PF05134"/>
    </source>
</evidence>
<keyword evidence="6" id="KW-0812">Transmembrane</keyword>
<dbReference type="SUPFAM" id="SSF53067">
    <property type="entry name" value="Actin-like ATPase domain"/>
    <property type="match status" value="1"/>
</dbReference>
<evidence type="ECO:0000256" key="6">
    <source>
        <dbReference type="ARBA" id="ARBA00022692"/>
    </source>
</evidence>
<dbReference type="OrthoDB" id="6660461at2"/>
<reference evidence="13 14" key="1">
    <citation type="journal article" date="2015" name="Int. J. Syst. Evol. Microbiol.">
        <title>Acinetobacter equi sp. nov. isolated from horse faeces.</title>
        <authorList>
            <person name="Poppel M.T."/>
            <person name="Skiebe E."/>
            <person name="Laue M."/>
            <person name="Bergmann H."/>
            <person name="Ebersberger I."/>
            <person name="Garn T."/>
            <person name="Fruth A."/>
            <person name="Baumgardt S."/>
            <person name="Busse H.J."/>
            <person name="Wilharm G."/>
        </authorList>
    </citation>
    <scope>NUCLEOTIDE SEQUENCE [LARGE SCALE GENOMIC DNA]</scope>
    <source>
        <strain evidence="13 14">114</strain>
    </source>
</reference>
<dbReference type="Pfam" id="PF05134">
    <property type="entry name" value="T2SSL"/>
    <property type="match status" value="1"/>
</dbReference>
<organism evidence="13 14">
    <name type="scientific">Acinetobacter equi</name>
    <dbReference type="NCBI Taxonomy" id="1324350"/>
    <lineage>
        <taxon>Bacteria</taxon>
        <taxon>Pseudomonadati</taxon>
        <taxon>Pseudomonadota</taxon>
        <taxon>Gammaproteobacteria</taxon>
        <taxon>Moraxellales</taxon>
        <taxon>Moraxellaceae</taxon>
        <taxon>Acinetobacter</taxon>
    </lineage>
</organism>
<dbReference type="STRING" id="1324350.AOY20_12955"/>
<keyword evidence="5" id="KW-0997">Cell inner membrane</keyword>
<dbReference type="InterPro" id="IPR024230">
    <property type="entry name" value="GspL_cyto_dom"/>
</dbReference>
<comment type="function">
    <text evidence="10">Inner membrane component of the type II secretion system required for the energy-dependent secretion of extracellular factors such as proteases and toxins from the periplasm.</text>
</comment>
<keyword evidence="8" id="KW-1133">Transmembrane helix</keyword>
<dbReference type="Pfam" id="PF12693">
    <property type="entry name" value="GspL_C"/>
    <property type="match status" value="1"/>
</dbReference>
<evidence type="ECO:0000313" key="14">
    <source>
        <dbReference type="Proteomes" id="UP000064939"/>
    </source>
</evidence>
<keyword evidence="4" id="KW-1003">Cell membrane</keyword>
<comment type="similarity">
    <text evidence="2 10">Belongs to the GSP L family.</text>
</comment>
<dbReference type="RefSeq" id="WP_054582251.1">
    <property type="nucleotide sequence ID" value="NZ_CP012808.1"/>
</dbReference>
<dbReference type="InterPro" id="IPR043129">
    <property type="entry name" value="ATPase_NBD"/>
</dbReference>
<dbReference type="PIRSF" id="PIRSF015761">
    <property type="entry name" value="Protein_L"/>
    <property type="match status" value="1"/>
</dbReference>
<evidence type="ECO:0000256" key="4">
    <source>
        <dbReference type="ARBA" id="ARBA00022475"/>
    </source>
</evidence>
<gene>
    <name evidence="13" type="ORF">AOY20_12955</name>
</gene>
<dbReference type="GO" id="GO:0015627">
    <property type="term" value="C:type II protein secretion system complex"/>
    <property type="evidence" value="ECO:0007669"/>
    <property type="project" value="InterPro"/>
</dbReference>
<feature type="domain" description="GspL cytoplasmic actin-ATPase-like" evidence="11">
    <location>
        <begin position="28"/>
        <end position="164"/>
    </location>
</feature>
<dbReference type="Proteomes" id="UP000064939">
    <property type="component" value="Chromosome"/>
</dbReference>
<sequence>MLHLWMPETNGIWFWSIGETWFKAESLEMLIHSIQSYHGTETVVYFPSRHLQAIQQTLSKPQYIKLGNDGVRYLLEEFTIQPIDSMKVMHFFQQPDQLFISGISNQTLENIIHSLMLIPVKVVALLPDFLVLPLPEKGQTVIANLGDRLLVREGEFTGNSIDDLSIYIDFQKKEQCYRVADLNYHQYKVLTSCVTEDQIEVFDLKFESIKKIKQHPWNFIPKSKSKSTVTDYWKTCIAVIIAIIFVQFSYDALRWMKLKNVANQTAEQAIQQYKSWFGQNLRVTEQNIRSEFKGQMNASQTANLSALNLLSQIGPIMMQNQIIADQINYDEQGLNMVLKAKDTQSLQNLSQQLSQQGLKVELGNIKTDTLGVVGLVKVQ</sequence>
<proteinExistence type="inferred from homology"/>
<accession>A0A0N7GY30</accession>
<keyword evidence="3 10" id="KW-0813">Transport</keyword>
<evidence type="ECO:0000256" key="5">
    <source>
        <dbReference type="ARBA" id="ARBA00022519"/>
    </source>
</evidence>
<evidence type="ECO:0000256" key="1">
    <source>
        <dbReference type="ARBA" id="ARBA00004377"/>
    </source>
</evidence>
<name>A0A0N7GY30_9GAMM</name>
<evidence type="ECO:0000259" key="12">
    <source>
        <dbReference type="Pfam" id="PF12693"/>
    </source>
</evidence>
<evidence type="ECO:0000256" key="8">
    <source>
        <dbReference type="ARBA" id="ARBA00022989"/>
    </source>
</evidence>
<keyword evidence="7 10" id="KW-0653">Protein transport</keyword>
<dbReference type="KEGG" id="aei:AOY20_12955"/>
<dbReference type="Gene3D" id="3.30.420.380">
    <property type="match status" value="1"/>
</dbReference>
<dbReference type="InterPro" id="IPR007812">
    <property type="entry name" value="T2SS_protein-GspL"/>
</dbReference>
<evidence type="ECO:0000256" key="3">
    <source>
        <dbReference type="ARBA" id="ARBA00022448"/>
    </source>
</evidence>